<dbReference type="PROSITE" id="PS00755">
    <property type="entry name" value="SECY_1"/>
    <property type="match status" value="1"/>
</dbReference>
<comment type="function">
    <text evidence="10 11">The central subunit of the protein translocation channel SecYEG. Consists of two halves formed by TMs 1-5 and 6-10. These two domains form a lateral gate at the front which open onto the bilayer between TMs 2 and 7, and are clamped together by SecE at the back. The channel is closed by both a pore ring composed of hydrophobic SecY resides and a short helix (helix 2A) on the extracellular side of the membrane which forms a plug. The plug probably moves laterally to allow the channel to open. The ring and the pore may move independently.</text>
</comment>
<dbReference type="PIRSF" id="PIRSF004557">
    <property type="entry name" value="SecY"/>
    <property type="match status" value="1"/>
</dbReference>
<accession>A0A212QTS5</accession>
<dbReference type="Proteomes" id="UP000197065">
    <property type="component" value="Unassembled WGS sequence"/>
</dbReference>
<reference evidence="14 15" key="1">
    <citation type="submission" date="2017-06" db="EMBL/GenBank/DDBJ databases">
        <authorList>
            <person name="Kim H.J."/>
            <person name="Triplett B.A."/>
        </authorList>
    </citation>
    <scope>NUCLEOTIDE SEQUENCE [LARGE SCALE GENOMIC DNA]</scope>
    <source>
        <strain evidence="14 15">B29T1</strain>
    </source>
</reference>
<dbReference type="FunFam" id="1.10.3370.10:FF:000001">
    <property type="entry name" value="Preprotein translocase subunit SecY"/>
    <property type="match status" value="1"/>
</dbReference>
<sequence length="448" mass="48359">MASMAEQLASSMNFAAFAKATELKKRIWFTLGCLIVCRLGTYIPLPGIDPAVMAHVFSQQSGGILGMFNMFSGGALQRMSIFALGILPYISASIILQLMTAVSPTLEALKKEGESGRKKINQWTRYLTVVLGVFQAYGMAVGLESLQGPTGSGVIDPGWFFRASTVVTIVGGTVFLMWLGEQITARGIGNGISLIIFTGIIAGLPNALASLFELGRTGAVSTFFILFLLVFAVAVIAFIVFVERAQRRLLVQYPKRMIGGNRMVGGESTHMPLKLNTSGVIPAIFASSLLLLPTTIGGLAGAGGPSWLMTITQELGYGKPLHMAIYILLIVFFAFFYTSIVFNPAETADNLKKNGGFIPGIRPGQRTAEYLDFVLTRLTVVGAIYLAIVCVIPEILTSEYAVPFYFGGTSLLIVVSVTMDTVGQIQAHLWAHQYEGLIKRSRLRGKRG</sequence>
<evidence type="ECO:0000256" key="10">
    <source>
        <dbReference type="HAMAP-Rule" id="MF_01465"/>
    </source>
</evidence>
<dbReference type="Gene3D" id="1.10.3370.10">
    <property type="entry name" value="SecY subunit domain"/>
    <property type="match status" value="1"/>
</dbReference>
<dbReference type="GO" id="GO:0043952">
    <property type="term" value="P:protein transport by the Sec complex"/>
    <property type="evidence" value="ECO:0007669"/>
    <property type="project" value="UniProtKB-UniRule"/>
</dbReference>
<keyword evidence="5 10" id="KW-0653">Protein transport</keyword>
<evidence type="ECO:0000256" key="12">
    <source>
        <dbReference type="RuleBase" id="RU003484"/>
    </source>
</evidence>
<keyword evidence="10" id="KW-1003">Cell membrane</keyword>
<evidence type="ECO:0000256" key="1">
    <source>
        <dbReference type="ARBA" id="ARBA00004141"/>
    </source>
</evidence>
<feature type="transmembrane region" description="Helical" evidence="10">
    <location>
        <begin position="323"/>
        <end position="343"/>
    </location>
</feature>
<comment type="subunit">
    <text evidence="10">Component of the Sec protein translocase complex. Heterotrimer consisting of SecY, SecE and SecG subunits. The heterotrimers can form oligomers, although 1 heterotrimer is thought to be able to translocate proteins. Interacts with the ribosome. Interacts with SecDF, and other proteins may be involved. Interacts with SecA.</text>
</comment>
<feature type="transmembrane region" description="Helical" evidence="10">
    <location>
        <begin position="160"/>
        <end position="179"/>
    </location>
</feature>
<keyword evidence="15" id="KW-1185">Reference proteome</keyword>
<feature type="transmembrane region" description="Helical" evidence="10">
    <location>
        <begin position="79"/>
        <end position="102"/>
    </location>
</feature>
<organism evidence="14 15">
    <name type="scientific">Arboricoccus pini</name>
    <dbReference type="NCBI Taxonomy" id="1963835"/>
    <lineage>
        <taxon>Bacteria</taxon>
        <taxon>Pseudomonadati</taxon>
        <taxon>Pseudomonadota</taxon>
        <taxon>Alphaproteobacteria</taxon>
        <taxon>Geminicoccales</taxon>
        <taxon>Geminicoccaceae</taxon>
        <taxon>Arboricoccus</taxon>
    </lineage>
</organism>
<protein>
    <recommendedName>
        <fullName evidence="9 10">Protein translocase subunit SecY</fullName>
    </recommendedName>
</protein>
<feature type="transmembrane region" description="Helical" evidence="10">
    <location>
        <begin position="123"/>
        <end position="140"/>
    </location>
</feature>
<feature type="transmembrane region" description="Helical" evidence="10">
    <location>
        <begin position="402"/>
        <end position="422"/>
    </location>
</feature>
<keyword evidence="7 10" id="KW-0811">Translocation</keyword>
<dbReference type="Pfam" id="PF00344">
    <property type="entry name" value="SecY"/>
    <property type="match status" value="1"/>
</dbReference>
<evidence type="ECO:0000256" key="6">
    <source>
        <dbReference type="ARBA" id="ARBA00022989"/>
    </source>
</evidence>
<dbReference type="SUPFAM" id="SSF103491">
    <property type="entry name" value="Preprotein translocase SecY subunit"/>
    <property type="match status" value="1"/>
</dbReference>
<feature type="transmembrane region" description="Helical" evidence="10">
    <location>
        <begin position="27"/>
        <end position="45"/>
    </location>
</feature>
<dbReference type="GO" id="GO:0065002">
    <property type="term" value="P:intracellular protein transmembrane transport"/>
    <property type="evidence" value="ECO:0007669"/>
    <property type="project" value="UniProtKB-UniRule"/>
</dbReference>
<keyword evidence="3 10" id="KW-0813">Transport</keyword>
<evidence type="ECO:0000256" key="9">
    <source>
        <dbReference type="ARBA" id="ARBA00039733"/>
    </source>
</evidence>
<comment type="subcellular location">
    <subcellularLocation>
        <location evidence="10">Cell membrane</location>
        <topology evidence="10">Multi-pass membrane protein</topology>
    </subcellularLocation>
    <subcellularLocation>
        <location evidence="1 12">Membrane</location>
        <topology evidence="1 12">Multi-pass membrane protein</topology>
    </subcellularLocation>
</comment>
<evidence type="ECO:0000256" key="5">
    <source>
        <dbReference type="ARBA" id="ARBA00022927"/>
    </source>
</evidence>
<keyword evidence="4 10" id="KW-0812">Transmembrane</keyword>
<evidence type="ECO:0000256" key="13">
    <source>
        <dbReference type="RuleBase" id="RU004349"/>
    </source>
</evidence>
<evidence type="ECO:0000313" key="15">
    <source>
        <dbReference type="Proteomes" id="UP000197065"/>
    </source>
</evidence>
<dbReference type="RefSeq" id="WP_088560466.1">
    <property type="nucleotide sequence ID" value="NZ_FYEH01000003.1"/>
</dbReference>
<dbReference type="InterPro" id="IPR030659">
    <property type="entry name" value="SecY_CS"/>
</dbReference>
<dbReference type="PANTHER" id="PTHR10906">
    <property type="entry name" value="SECY/SEC61-ALPHA FAMILY MEMBER"/>
    <property type="match status" value="1"/>
</dbReference>
<dbReference type="HAMAP" id="MF_01465">
    <property type="entry name" value="SecY"/>
    <property type="match status" value="1"/>
</dbReference>
<evidence type="ECO:0000256" key="2">
    <source>
        <dbReference type="ARBA" id="ARBA00005751"/>
    </source>
</evidence>
<dbReference type="AlphaFoldDB" id="A0A212QTS5"/>
<keyword evidence="6 10" id="KW-1133">Transmembrane helix</keyword>
<feature type="transmembrane region" description="Helical" evidence="10">
    <location>
        <begin position="218"/>
        <end position="242"/>
    </location>
</feature>
<dbReference type="GO" id="GO:0005886">
    <property type="term" value="C:plasma membrane"/>
    <property type="evidence" value="ECO:0007669"/>
    <property type="project" value="UniProtKB-SubCell"/>
</dbReference>
<keyword evidence="8 10" id="KW-0472">Membrane</keyword>
<name>A0A212QTS5_9PROT</name>
<evidence type="ECO:0000256" key="7">
    <source>
        <dbReference type="ARBA" id="ARBA00023010"/>
    </source>
</evidence>
<comment type="similarity">
    <text evidence="2 10 13">Belongs to the SecY/SEC61-alpha family.</text>
</comment>
<dbReference type="OrthoDB" id="9809248at2"/>
<feature type="transmembrane region" description="Helical" evidence="10">
    <location>
        <begin position="280"/>
        <end position="303"/>
    </location>
</feature>
<evidence type="ECO:0000256" key="8">
    <source>
        <dbReference type="ARBA" id="ARBA00023136"/>
    </source>
</evidence>
<dbReference type="InterPro" id="IPR002208">
    <property type="entry name" value="SecY/SEC61-alpha"/>
</dbReference>
<dbReference type="EMBL" id="FYEH01000003">
    <property type="protein sequence ID" value="SNB63015.1"/>
    <property type="molecule type" value="Genomic_DNA"/>
</dbReference>
<dbReference type="PRINTS" id="PR00303">
    <property type="entry name" value="SECYTRNLCASE"/>
</dbReference>
<dbReference type="NCBIfam" id="TIGR00967">
    <property type="entry name" value="3a0501s007"/>
    <property type="match status" value="1"/>
</dbReference>
<dbReference type="GO" id="GO:0006605">
    <property type="term" value="P:protein targeting"/>
    <property type="evidence" value="ECO:0007669"/>
    <property type="project" value="UniProtKB-UniRule"/>
</dbReference>
<feature type="transmembrane region" description="Helical" evidence="10">
    <location>
        <begin position="374"/>
        <end position="396"/>
    </location>
</feature>
<dbReference type="InterPro" id="IPR026593">
    <property type="entry name" value="SecY"/>
</dbReference>
<evidence type="ECO:0000313" key="14">
    <source>
        <dbReference type="EMBL" id="SNB63015.1"/>
    </source>
</evidence>
<dbReference type="PROSITE" id="PS00756">
    <property type="entry name" value="SECY_2"/>
    <property type="match status" value="1"/>
</dbReference>
<evidence type="ECO:0000256" key="11">
    <source>
        <dbReference type="RuleBase" id="RU000537"/>
    </source>
</evidence>
<evidence type="ECO:0000256" key="3">
    <source>
        <dbReference type="ARBA" id="ARBA00022448"/>
    </source>
</evidence>
<evidence type="ECO:0000256" key="4">
    <source>
        <dbReference type="ARBA" id="ARBA00022692"/>
    </source>
</evidence>
<proteinExistence type="inferred from homology"/>
<gene>
    <name evidence="10" type="primary">secY</name>
    <name evidence="14" type="ORF">SAMN07250955_103235</name>
</gene>
<feature type="transmembrane region" description="Helical" evidence="10">
    <location>
        <begin position="191"/>
        <end position="212"/>
    </location>
</feature>
<dbReference type="InterPro" id="IPR023201">
    <property type="entry name" value="SecY_dom_sf"/>
</dbReference>